<dbReference type="GO" id="GO:0004315">
    <property type="term" value="F:3-oxoacyl-[acyl-carrier-protein] synthase activity"/>
    <property type="evidence" value="ECO:0007669"/>
    <property type="project" value="InterPro"/>
</dbReference>
<dbReference type="PANTHER" id="PTHR43775:SF37">
    <property type="entry name" value="SI:DKEY-61P9.11"/>
    <property type="match status" value="1"/>
</dbReference>
<dbReference type="SUPFAM" id="SSF52151">
    <property type="entry name" value="FabD/lysophospholipase-like"/>
    <property type="match status" value="1"/>
</dbReference>
<evidence type="ECO:0000256" key="2">
    <source>
        <dbReference type="ARBA" id="ARBA00022450"/>
    </source>
</evidence>
<dbReference type="InterPro" id="IPR049551">
    <property type="entry name" value="PKS_DH_C"/>
</dbReference>
<feature type="domain" description="Carrier" evidence="7">
    <location>
        <begin position="1634"/>
        <end position="1712"/>
    </location>
</feature>
<evidence type="ECO:0000256" key="5">
    <source>
        <dbReference type="ARBA" id="ARBA00023026"/>
    </source>
</evidence>
<comment type="pathway">
    <text evidence="1">Secondary metabolite biosynthesis.</text>
</comment>
<evidence type="ECO:0000313" key="10">
    <source>
        <dbReference type="EMBL" id="KTB44586.1"/>
    </source>
</evidence>
<keyword evidence="2" id="KW-0596">Phosphopantetheine</keyword>
<dbReference type="SUPFAM" id="SSF53901">
    <property type="entry name" value="Thiolase-like"/>
    <property type="match status" value="1"/>
</dbReference>
<dbReference type="PROSITE" id="PS52019">
    <property type="entry name" value="PKS_MFAS_DH"/>
    <property type="match status" value="1"/>
</dbReference>
<gene>
    <name evidence="10" type="ORF">WG66_2843</name>
</gene>
<keyword evidence="3" id="KW-0597">Phosphoprotein</keyword>
<dbReference type="Gene3D" id="3.40.50.1820">
    <property type="entry name" value="alpha/beta hydrolase"/>
    <property type="match status" value="1"/>
</dbReference>
<dbReference type="CDD" id="cd00833">
    <property type="entry name" value="PKS"/>
    <property type="match status" value="1"/>
</dbReference>
<dbReference type="Pfam" id="PF00698">
    <property type="entry name" value="Acyl_transf_1"/>
    <property type="match status" value="1"/>
</dbReference>
<dbReference type="Gene3D" id="3.10.129.110">
    <property type="entry name" value="Polyketide synthase dehydratase"/>
    <property type="match status" value="1"/>
</dbReference>
<dbReference type="eggNOG" id="KOG1202">
    <property type="taxonomic scope" value="Eukaryota"/>
</dbReference>
<dbReference type="Pfam" id="PF16073">
    <property type="entry name" value="SAT"/>
    <property type="match status" value="1"/>
</dbReference>
<dbReference type="InterPro" id="IPR016035">
    <property type="entry name" value="Acyl_Trfase/lysoPLipase"/>
</dbReference>
<dbReference type="InterPro" id="IPR049900">
    <property type="entry name" value="PKS_mFAS_DH"/>
</dbReference>
<dbReference type="Pfam" id="PF00975">
    <property type="entry name" value="Thioesterase"/>
    <property type="match status" value="1"/>
</dbReference>
<dbReference type="SUPFAM" id="SSF47336">
    <property type="entry name" value="ACP-like"/>
    <property type="match status" value="1"/>
</dbReference>
<dbReference type="GO" id="GO:0006633">
    <property type="term" value="P:fatty acid biosynthetic process"/>
    <property type="evidence" value="ECO:0007669"/>
    <property type="project" value="InterPro"/>
</dbReference>
<dbReference type="InterPro" id="IPR006162">
    <property type="entry name" value="Ppantetheine_attach_site"/>
</dbReference>
<dbReference type="InterPro" id="IPR001031">
    <property type="entry name" value="Thioesterase"/>
</dbReference>
<feature type="domain" description="PKS/mFAS DH" evidence="9">
    <location>
        <begin position="1288"/>
        <end position="1597"/>
    </location>
</feature>
<dbReference type="Pfam" id="PF21089">
    <property type="entry name" value="PKS_DH_N"/>
    <property type="match status" value="1"/>
</dbReference>
<dbReference type="Gene3D" id="1.10.1200.10">
    <property type="entry name" value="ACP-like"/>
    <property type="match status" value="1"/>
</dbReference>
<organism evidence="10 11">
    <name type="scientific">Moniliophthora roreri</name>
    <name type="common">Frosty pod rot fungus</name>
    <name type="synonym">Monilia roreri</name>
    <dbReference type="NCBI Taxonomy" id="221103"/>
    <lineage>
        <taxon>Eukaryota</taxon>
        <taxon>Fungi</taxon>
        <taxon>Dikarya</taxon>
        <taxon>Basidiomycota</taxon>
        <taxon>Agaricomycotina</taxon>
        <taxon>Agaricomycetes</taxon>
        <taxon>Agaricomycetidae</taxon>
        <taxon>Agaricales</taxon>
        <taxon>Marasmiineae</taxon>
        <taxon>Marasmiaceae</taxon>
        <taxon>Moniliophthora</taxon>
    </lineage>
</organism>
<evidence type="ECO:0000259" key="9">
    <source>
        <dbReference type="PROSITE" id="PS52019"/>
    </source>
</evidence>
<dbReference type="PROSITE" id="PS00012">
    <property type="entry name" value="PHOSPHOPANTETHEINE"/>
    <property type="match status" value="1"/>
</dbReference>
<feature type="region of interest" description="C-terminal hotdog fold" evidence="6">
    <location>
        <begin position="1444"/>
        <end position="1597"/>
    </location>
</feature>
<evidence type="ECO:0000313" key="11">
    <source>
        <dbReference type="Proteomes" id="UP000054988"/>
    </source>
</evidence>
<dbReference type="PROSITE" id="PS00606">
    <property type="entry name" value="KS3_1"/>
    <property type="match status" value="1"/>
</dbReference>
<dbReference type="Pfam" id="PF02801">
    <property type="entry name" value="Ketoacyl-synt_C"/>
    <property type="match status" value="1"/>
</dbReference>
<dbReference type="EMBL" id="LATX01000895">
    <property type="protein sequence ID" value="KTB44586.1"/>
    <property type="molecule type" value="Genomic_DNA"/>
</dbReference>
<dbReference type="InterPro" id="IPR050091">
    <property type="entry name" value="PKS_NRPS_Biosynth_Enz"/>
</dbReference>
<protein>
    <submittedName>
        <fullName evidence="10">Putative polyketide beta-ketoacyl-synthase</fullName>
    </submittedName>
</protein>
<dbReference type="InterPro" id="IPR009081">
    <property type="entry name" value="PP-bd_ACP"/>
</dbReference>
<dbReference type="InterPro" id="IPR001227">
    <property type="entry name" value="Ac_transferase_dom_sf"/>
</dbReference>
<evidence type="ECO:0000259" key="8">
    <source>
        <dbReference type="PROSITE" id="PS52004"/>
    </source>
</evidence>
<evidence type="ECO:0000256" key="1">
    <source>
        <dbReference type="ARBA" id="ARBA00005179"/>
    </source>
</evidence>
<dbReference type="Pfam" id="PF00109">
    <property type="entry name" value="ketoacyl-synt"/>
    <property type="match status" value="1"/>
</dbReference>
<dbReference type="Gene3D" id="3.40.47.10">
    <property type="match status" value="1"/>
</dbReference>
<dbReference type="PANTHER" id="PTHR43775">
    <property type="entry name" value="FATTY ACID SYNTHASE"/>
    <property type="match status" value="1"/>
</dbReference>
<proteinExistence type="predicted"/>
<dbReference type="InterPro" id="IPR014043">
    <property type="entry name" value="Acyl_transferase_dom"/>
</dbReference>
<dbReference type="SUPFAM" id="SSF55048">
    <property type="entry name" value="Probable ACP-binding domain of malonyl-CoA ACP transacylase"/>
    <property type="match status" value="1"/>
</dbReference>
<feature type="active site" description="Proton donor; for dehydratase activity" evidence="6">
    <location>
        <position position="1508"/>
    </location>
</feature>
<dbReference type="PROSITE" id="PS50075">
    <property type="entry name" value="CARRIER"/>
    <property type="match status" value="1"/>
</dbReference>
<dbReference type="InterPro" id="IPR020841">
    <property type="entry name" value="PKS_Beta-ketoAc_synthase_dom"/>
</dbReference>
<keyword evidence="4" id="KW-0808">Transferase</keyword>
<dbReference type="GO" id="GO:0004312">
    <property type="term" value="F:fatty acid synthase activity"/>
    <property type="evidence" value="ECO:0007669"/>
    <property type="project" value="TreeGrafter"/>
</dbReference>
<dbReference type="SMART" id="SM00825">
    <property type="entry name" value="PKS_KS"/>
    <property type="match status" value="1"/>
</dbReference>
<evidence type="ECO:0000256" key="3">
    <source>
        <dbReference type="ARBA" id="ARBA00022553"/>
    </source>
</evidence>
<name>A0A0W0G7Q0_MONRR</name>
<reference evidence="10 11" key="1">
    <citation type="submission" date="2015-12" db="EMBL/GenBank/DDBJ databases">
        <title>Draft genome sequence of Moniliophthora roreri, the causal agent of frosty pod rot of cacao.</title>
        <authorList>
            <person name="Aime M.C."/>
            <person name="Diaz-Valderrama J.R."/>
            <person name="Kijpornyongpan T."/>
            <person name="Phillips-Mora W."/>
        </authorList>
    </citation>
    <scope>NUCLEOTIDE SEQUENCE [LARGE SCALE GENOMIC DNA]</scope>
    <source>
        <strain evidence="10 11">MCA 2952</strain>
    </source>
</reference>
<dbReference type="Pfam" id="PF22621">
    <property type="entry name" value="CurL-like_PKS_C"/>
    <property type="match status" value="1"/>
</dbReference>
<keyword evidence="5" id="KW-0843">Virulence</keyword>
<sequence length="2020" mass="220481">MPQLNTPFFAGLGNAAINKAATRELAKRDACSPSGSFLLSACHHAFVSELSTLPVDTLNDLAIDLRQFQTAESLIAIPQSHTHYTVFSSSTLFLTQALRYLSYVESVTNVDTSRLPFDHPLGNNGNLGVLGFSAGILTACLVATSSTVTNYTSRAVEIYRLVLWMGIRCQLYRNGELKRIGHPRYNTASWSTVFLGLTRASAEDALVAFNTSCRSTLFITAVVGDTSITISGRPDLLEAFASGLPGVRALSTTVDALYHSPSQGAIRAQILGDLVRRDIRFPNYADLRVPLRSTFTGHIIDAQATTGTLLETILDMVLLQPINWDIVVDSLVRSVPDADTVRLLNFGPGAGIVRSMERRFPLGQSSVLDVSLNAFTPPTTLPPDAIAVIGMAVHMPGANDTAELWNVLENGLNMVSEIPEHKFRVSDYNTSMNGSGGRAMKAHTGNFIDGVDEFDNDFFKISPREARDMDPQQRVLLHTAYHALENAGYVPDATPCFRRDRFGCFIGSATHDYVQNLHEDIDVYYSPGTLKSFLSGRISYALQFGGPSIVVDTACSSSLVAVYQGVRALLNSDCDAAIVGGVNIISSPDLFIGLDRGHFLSPTGQCKPFDASADGYSRSEGCGLFVLKRLKDALAENDSILGLLRGVEVNQSGLAHSITHPHAPTQVALFEQLLKKTGIPADRVDVVEAHGTGTQAGDPVEIESIRAVFSRQRTASNPLHITSIKANIGHLEAASGAAGLAKLLLMMRHQSIPQQISLQTLNPRILPLHLDHTRIATEHVSWESSHHGLSRVALLNNFGASGSNAAAIIEEYIPSSVSSEPPSDISYVFGLSAKSEVALEQLRLQHLDWLASPISRDLRLSDIAYTMTARRQIHPYRLSVSSGSREDLVEKLAQARIVHTTSTTGQAVFVFSGQGAQYTGMGSGLYHTCPLFKSYIDLCHSILLKAGFPGILSVVLPELGESMSLPEEIEAFQAAIFSIEFALAKLWISWGVSPTAVVGHSLGEYAALVIAEVINLEDALMLVATRAHLMTSRCEMYATAMLAITLGAGELHAVLKSSDNFAGLSIACFNSTQDSVVSGSLSQLTHLKQYLDTQKRCKSTMLSVPFGYHSEAMQPLLVELTAFANGITIRSPTVPIVSNVHGVLIQPGDASVFTPAYFSRHCVEPVRFESGIQSLASSSVVGKLDAWIEIGPHSSTLPLIKSCVSPIPGILLASIRRQQNPWLTLTTSLSQLYCSNFELRWREVFEHIPSAACVDLPPYPFAKNKFWIKYRDPGFDLRDDRSSRKIDYAMLGSWVQYPSSANGMTTIFETPVKVLSDFITGHRVGKFPLCPASVYVELLLAGVHTIQKLKQNYNTESHVSIDDLQFNNPLVHDPDVPRTITTRISWDDGCGIFTIGSRLGANGEVVHASGRYHILPVAEANPNINHALPTTGRIVSTTLHDDGRESPEVFSRRTAYEIIFPRIVEYSREYHTMQTLTVGTNGRGGFALIRIPPSHSGGPFVIHPVFTDTLFHVAGFIINLQAGVEDAFICSSVASLRALPTSIDNNAPYQVCCHVRATEDGKARVADVYAVSTTEPRHIVAQASGVEFRRLRLNSLTKSLSLAVGKSDMKQKPPVQRIHSSPEIRTALPSKLQSPEEAIEEKVIQIISDTSGVSRSSITQNTDLSAIGVDSLMFIEILGLIKHVYWDLNLDTLALQSCDQVLDIVRHVASAPSIELSCTDSSVPDSHLFSDMSIPESSMSNDSVVQIETPFTDKIDSDLDHRLEAACKHLRLDEIPVLIRRCHDDNKAPLFMIHDGSGLVNYYERLPDINRTIWAIHNPHFRASQRWKDIQEMASAYAGYISSITTEPVFLGGWSFGGVVAYEVALQLQIRRITVQGIILIDSPNPMGHVPLSGPLIQAAMECNSIDRSSLGPVIVSQFEECIRLLQCYDPHSTGGTCPPLVMLRSSRGFECTDISSVPNWLSDRSNPRLSVSGWEDLTEQPVKIIDIPGHHFEPFQAVNIGPVSQAIVAGLEYLENSCY</sequence>
<evidence type="ECO:0000256" key="4">
    <source>
        <dbReference type="ARBA" id="ARBA00022679"/>
    </source>
</evidence>
<dbReference type="Gene3D" id="3.40.366.10">
    <property type="entry name" value="Malonyl-Coenzyme A Acyl Carrier Protein, domain 2"/>
    <property type="match status" value="3"/>
</dbReference>
<dbReference type="Pfam" id="PF14765">
    <property type="entry name" value="PS-DH"/>
    <property type="match status" value="1"/>
</dbReference>
<dbReference type="InterPro" id="IPR036736">
    <property type="entry name" value="ACP-like_sf"/>
</dbReference>
<comment type="caution">
    <text evidence="10">The sequence shown here is derived from an EMBL/GenBank/DDBJ whole genome shotgun (WGS) entry which is preliminary data.</text>
</comment>
<dbReference type="InterPro" id="IPR014030">
    <property type="entry name" value="Ketoacyl_synth_N"/>
</dbReference>
<dbReference type="NCBIfam" id="TIGR04532">
    <property type="entry name" value="PT_fungal_PKS"/>
    <property type="match status" value="1"/>
</dbReference>
<feature type="active site" description="Proton acceptor; for dehydratase activity" evidence="6">
    <location>
        <position position="1322"/>
    </location>
</feature>
<dbReference type="SUPFAM" id="SSF53474">
    <property type="entry name" value="alpha/beta-Hydrolases"/>
    <property type="match status" value="1"/>
</dbReference>
<feature type="domain" description="Ketosynthase family 3 (KS3)" evidence="8">
    <location>
        <begin position="383"/>
        <end position="811"/>
    </location>
</feature>
<dbReference type="InterPro" id="IPR018201">
    <property type="entry name" value="Ketoacyl_synth_AS"/>
</dbReference>
<dbReference type="InterPro" id="IPR016039">
    <property type="entry name" value="Thiolase-like"/>
</dbReference>
<dbReference type="InterPro" id="IPR030918">
    <property type="entry name" value="PT_fungal_PKS"/>
</dbReference>
<dbReference type="InterPro" id="IPR016036">
    <property type="entry name" value="Malonyl_transacylase_ACP-bd"/>
</dbReference>
<dbReference type="Gene3D" id="3.30.70.3290">
    <property type="match status" value="1"/>
</dbReference>
<dbReference type="GO" id="GO:0044550">
    <property type="term" value="P:secondary metabolite biosynthetic process"/>
    <property type="evidence" value="ECO:0007669"/>
    <property type="project" value="TreeGrafter"/>
</dbReference>
<dbReference type="Proteomes" id="UP000054988">
    <property type="component" value="Unassembled WGS sequence"/>
</dbReference>
<dbReference type="InterPro" id="IPR014031">
    <property type="entry name" value="Ketoacyl_synth_C"/>
</dbReference>
<dbReference type="SMART" id="SM00827">
    <property type="entry name" value="PKS_AT"/>
    <property type="match status" value="1"/>
</dbReference>
<dbReference type="PROSITE" id="PS52004">
    <property type="entry name" value="KS3_2"/>
    <property type="match status" value="1"/>
</dbReference>
<evidence type="ECO:0000259" key="7">
    <source>
        <dbReference type="PROSITE" id="PS50075"/>
    </source>
</evidence>
<accession>A0A0W0G7Q0</accession>
<dbReference type="Pfam" id="PF00550">
    <property type="entry name" value="PP-binding"/>
    <property type="match status" value="1"/>
</dbReference>
<dbReference type="InterPro" id="IPR042104">
    <property type="entry name" value="PKS_dehydratase_sf"/>
</dbReference>
<dbReference type="InterPro" id="IPR049552">
    <property type="entry name" value="PKS_DH_N"/>
</dbReference>
<dbReference type="InterPro" id="IPR032088">
    <property type="entry name" value="SAT"/>
</dbReference>
<dbReference type="InterPro" id="IPR029058">
    <property type="entry name" value="AB_hydrolase_fold"/>
</dbReference>
<evidence type="ECO:0000256" key="6">
    <source>
        <dbReference type="PROSITE-ProRule" id="PRU01363"/>
    </source>
</evidence>
<feature type="region of interest" description="N-terminal hotdog fold" evidence="6">
    <location>
        <begin position="1288"/>
        <end position="1419"/>
    </location>
</feature>